<name>A0A2T0Q402_9ACTN</name>
<dbReference type="Proteomes" id="UP000237846">
    <property type="component" value="Unassembled WGS sequence"/>
</dbReference>
<keyword evidence="2" id="KW-1185">Reference proteome</keyword>
<organism evidence="1 2">
    <name type="scientific">Allonocardiopsis opalescens</name>
    <dbReference type="NCBI Taxonomy" id="1144618"/>
    <lineage>
        <taxon>Bacteria</taxon>
        <taxon>Bacillati</taxon>
        <taxon>Actinomycetota</taxon>
        <taxon>Actinomycetes</taxon>
        <taxon>Streptosporangiales</taxon>
        <taxon>Allonocardiopsis</taxon>
    </lineage>
</organism>
<dbReference type="EMBL" id="PVZC01000004">
    <property type="protein sequence ID" value="PRX98483.1"/>
    <property type="molecule type" value="Genomic_DNA"/>
</dbReference>
<dbReference type="OrthoDB" id="7889077at2"/>
<accession>A0A2T0Q402</accession>
<evidence type="ECO:0000313" key="1">
    <source>
        <dbReference type="EMBL" id="PRX98483.1"/>
    </source>
</evidence>
<reference evidence="1 2" key="1">
    <citation type="submission" date="2018-03" db="EMBL/GenBank/DDBJ databases">
        <title>Genomic Encyclopedia of Archaeal and Bacterial Type Strains, Phase II (KMG-II): from individual species to whole genera.</title>
        <authorList>
            <person name="Goeker M."/>
        </authorList>
    </citation>
    <scope>NUCLEOTIDE SEQUENCE [LARGE SCALE GENOMIC DNA]</scope>
    <source>
        <strain evidence="1 2">DSM 45601</strain>
    </source>
</reference>
<dbReference type="Gene3D" id="3.40.50.300">
    <property type="entry name" value="P-loop containing nucleotide triphosphate hydrolases"/>
    <property type="match status" value="1"/>
</dbReference>
<comment type="caution">
    <text evidence="1">The sequence shown here is derived from an EMBL/GenBank/DDBJ whole genome shotgun (WGS) entry which is preliminary data.</text>
</comment>
<evidence type="ECO:0000313" key="2">
    <source>
        <dbReference type="Proteomes" id="UP000237846"/>
    </source>
</evidence>
<sequence length="174" mass="18412">MDTCEVLLIAGRSGVGKSTAAWEASARLRAAGVAHCMIEGDTLDQIHPAPEGDPHRSAITERNLAAIWANYAALGQRRLVYCNTAAILEGPMFERAMGPGPVRIVPVLLTAGDATAAARLAGREIGSELEPHLRRSAAMARYLDRHAPPDTVRVLTDGRGAVEVARDVVAAAGW</sequence>
<dbReference type="AlphaFoldDB" id="A0A2T0Q402"/>
<dbReference type="RefSeq" id="WP_106246938.1">
    <property type="nucleotide sequence ID" value="NZ_PVZC01000004.1"/>
</dbReference>
<evidence type="ECO:0008006" key="3">
    <source>
        <dbReference type="Google" id="ProtNLM"/>
    </source>
</evidence>
<protein>
    <recommendedName>
        <fullName evidence="3">Broad-specificity NMP kinase</fullName>
    </recommendedName>
</protein>
<dbReference type="InterPro" id="IPR027417">
    <property type="entry name" value="P-loop_NTPase"/>
</dbReference>
<dbReference type="SUPFAM" id="SSF52540">
    <property type="entry name" value="P-loop containing nucleoside triphosphate hydrolases"/>
    <property type="match status" value="1"/>
</dbReference>
<proteinExistence type="predicted"/>
<gene>
    <name evidence="1" type="ORF">CLV72_10460</name>
</gene>